<dbReference type="EMBL" id="LR743588">
    <property type="protein sequence ID" value="CAA2614693.1"/>
    <property type="molecule type" value="Genomic_DNA"/>
</dbReference>
<reference evidence="3" key="1">
    <citation type="submission" date="2020-02" db="EMBL/GenBank/DDBJ databases">
        <authorList>
            <person name="Scholz U."/>
            <person name="Mascher M."/>
            <person name="Fiebig A."/>
        </authorList>
    </citation>
    <scope>NUCLEOTIDE SEQUENCE</scope>
</reference>
<name>A0A7I8K0P7_SPIIN</name>
<evidence type="ECO:0000313" key="4">
    <source>
        <dbReference type="Proteomes" id="UP000663760"/>
    </source>
</evidence>
<gene>
    <name evidence="2" type="ORF">SI7747_01001067</name>
    <name evidence="3" type="ORF">SI8410_01001183</name>
</gene>
<dbReference type="EMBL" id="LR746264">
    <property type="protein sequence ID" value="CAA7389076.1"/>
    <property type="molecule type" value="Genomic_DNA"/>
</dbReference>
<dbReference type="Proteomes" id="UP000663760">
    <property type="component" value="Chromosome 1"/>
</dbReference>
<keyword evidence="4" id="KW-1185">Reference proteome</keyword>
<feature type="signal peptide" evidence="1">
    <location>
        <begin position="1"/>
        <end position="17"/>
    </location>
</feature>
<dbReference type="AlphaFoldDB" id="A0A7I8K0P7"/>
<evidence type="ECO:0000313" key="2">
    <source>
        <dbReference type="EMBL" id="CAA2614693.1"/>
    </source>
</evidence>
<proteinExistence type="predicted"/>
<sequence length="88" mass="9173">MASLILLVSELLHPEDAILVTGTSYPPATCSSRGGVAAAARSFATAAATALQGKSTRTTRSAMSAWRAELDAAEELREARVSVEAVWP</sequence>
<accession>A0A7I8K0P7</accession>
<evidence type="ECO:0000256" key="1">
    <source>
        <dbReference type="SAM" id="SignalP"/>
    </source>
</evidence>
<evidence type="ECO:0000313" key="3">
    <source>
        <dbReference type="EMBL" id="CAA7389076.1"/>
    </source>
</evidence>
<keyword evidence="1" id="KW-0732">Signal</keyword>
<organism evidence="3 4">
    <name type="scientific">Spirodela intermedia</name>
    <name type="common">Intermediate duckweed</name>
    <dbReference type="NCBI Taxonomy" id="51605"/>
    <lineage>
        <taxon>Eukaryota</taxon>
        <taxon>Viridiplantae</taxon>
        <taxon>Streptophyta</taxon>
        <taxon>Embryophyta</taxon>
        <taxon>Tracheophyta</taxon>
        <taxon>Spermatophyta</taxon>
        <taxon>Magnoliopsida</taxon>
        <taxon>Liliopsida</taxon>
        <taxon>Araceae</taxon>
        <taxon>Lemnoideae</taxon>
        <taxon>Spirodela</taxon>
    </lineage>
</organism>
<protein>
    <submittedName>
        <fullName evidence="3">Uncharacterized protein</fullName>
    </submittedName>
</protein>
<feature type="chain" id="PRO_5045020011" evidence="1">
    <location>
        <begin position="18"/>
        <end position="88"/>
    </location>
</feature>